<dbReference type="RefSeq" id="WP_279253439.1">
    <property type="nucleotide sequence ID" value="NZ_SHNP01000005.1"/>
</dbReference>
<keyword evidence="2" id="KW-1185">Reference proteome</keyword>
<dbReference type="Proteomes" id="UP001143307">
    <property type="component" value="Unassembled WGS sequence"/>
</dbReference>
<sequence length="410" mass="47188">MALTGFSCVAVVNYVVDPYRFFNSTDRPGINEYRQKFFYGQHVSKPYALRKLAPEAVILGVSRAGSSMATDHPGWNGAPVYNYSIAGSTAYLIWRNYQHAKASGELKQALLMLDFYMFNIHREQRPTAGVIPTYEERLAVTPEFKKNSGYPVRLFKDTLTSLISFEMLHESWNTVLAQSRIARKEIPKSTLTPTGFWITDPKPKAPQRAAFRQIEQQYMTFTWFPRPDQKFALHRADESSNLVYLQRILADAYSEGIEIKLGFMPFHARLAESMRAVDLWDDFEQWKKEVVQLVEKEAAKAGQSPFPLWDFSGYNSITTEPVPAKKDKTSRMRWHLDTSHVSRATGDLIQTVLLGVDGERVHDFGQKVDSRTIDAHLKRSRIDRKRYAKSFPKDLQEVREKAEKTSAWRK</sequence>
<reference evidence="1" key="1">
    <citation type="submission" date="2019-02" db="EMBL/GenBank/DDBJ databases">
        <authorList>
            <person name="Li S.-H."/>
        </authorList>
    </citation>
    <scope>NUCLEOTIDE SEQUENCE</scope>
    <source>
        <strain evidence="1">IMCC8485</strain>
    </source>
</reference>
<dbReference type="EMBL" id="SHNP01000005">
    <property type="protein sequence ID" value="MCX2974710.1"/>
    <property type="molecule type" value="Genomic_DNA"/>
</dbReference>
<accession>A0ABT3SXH5</accession>
<organism evidence="1 2">
    <name type="scientific">Candidatus Seongchinamella marina</name>
    <dbReference type="NCBI Taxonomy" id="2518990"/>
    <lineage>
        <taxon>Bacteria</taxon>
        <taxon>Pseudomonadati</taxon>
        <taxon>Pseudomonadota</taxon>
        <taxon>Gammaproteobacteria</taxon>
        <taxon>Cellvibrionales</taxon>
        <taxon>Halieaceae</taxon>
        <taxon>Seongchinamella</taxon>
    </lineage>
</organism>
<evidence type="ECO:0000313" key="1">
    <source>
        <dbReference type="EMBL" id="MCX2974710.1"/>
    </source>
</evidence>
<evidence type="ECO:0000313" key="2">
    <source>
        <dbReference type="Proteomes" id="UP001143307"/>
    </source>
</evidence>
<protein>
    <submittedName>
        <fullName evidence="1">Uncharacterized protein</fullName>
    </submittedName>
</protein>
<gene>
    <name evidence="1" type="ORF">EYC87_14040</name>
</gene>
<name>A0ABT3SXH5_9GAMM</name>
<proteinExistence type="predicted"/>
<comment type="caution">
    <text evidence="1">The sequence shown here is derived from an EMBL/GenBank/DDBJ whole genome shotgun (WGS) entry which is preliminary data.</text>
</comment>